<evidence type="ECO:0000313" key="2">
    <source>
        <dbReference type="Proteomes" id="UP000620124"/>
    </source>
</evidence>
<dbReference type="Proteomes" id="UP000620124">
    <property type="component" value="Unassembled WGS sequence"/>
</dbReference>
<name>A0A8H6X1W1_9AGAR</name>
<gene>
    <name evidence="1" type="ORF">MVEN_02393600</name>
</gene>
<accession>A0A8H6X1W1</accession>
<protein>
    <submittedName>
        <fullName evidence="1">DDE Tnp4 domain-containing protein</fullName>
    </submittedName>
</protein>
<organism evidence="1 2">
    <name type="scientific">Mycena venus</name>
    <dbReference type="NCBI Taxonomy" id="2733690"/>
    <lineage>
        <taxon>Eukaryota</taxon>
        <taxon>Fungi</taxon>
        <taxon>Dikarya</taxon>
        <taxon>Basidiomycota</taxon>
        <taxon>Agaricomycotina</taxon>
        <taxon>Agaricomycetes</taxon>
        <taxon>Agaricomycetidae</taxon>
        <taxon>Agaricales</taxon>
        <taxon>Marasmiineae</taxon>
        <taxon>Mycenaceae</taxon>
        <taxon>Mycena</taxon>
    </lineage>
</organism>
<keyword evidence="2" id="KW-1185">Reference proteome</keyword>
<sequence length="116" mass="12899">MALCLLETVTDDNKDIFDDSGSDTDTDSDNTIIHSVSLSTPLIGALTDLHSEWYLNEWQDIEKTTEIVSLLLAAFNKLLEGIKDDPVFSKNSDSGEQLPVQHQLAMTLYCFGQVFT</sequence>
<dbReference type="EMBL" id="JACAZI010000031">
    <property type="protein sequence ID" value="KAF7332883.1"/>
    <property type="molecule type" value="Genomic_DNA"/>
</dbReference>
<reference evidence="1" key="1">
    <citation type="submission" date="2020-05" db="EMBL/GenBank/DDBJ databases">
        <title>Mycena genomes resolve the evolution of fungal bioluminescence.</title>
        <authorList>
            <person name="Tsai I.J."/>
        </authorList>
    </citation>
    <scope>NUCLEOTIDE SEQUENCE</scope>
    <source>
        <strain evidence="1">CCC161011</strain>
    </source>
</reference>
<dbReference type="AlphaFoldDB" id="A0A8H6X1W1"/>
<evidence type="ECO:0000313" key="1">
    <source>
        <dbReference type="EMBL" id="KAF7332883.1"/>
    </source>
</evidence>
<proteinExistence type="predicted"/>
<comment type="caution">
    <text evidence="1">The sequence shown here is derived from an EMBL/GenBank/DDBJ whole genome shotgun (WGS) entry which is preliminary data.</text>
</comment>